<evidence type="ECO:0000256" key="1">
    <source>
        <dbReference type="ARBA" id="ARBA00004651"/>
    </source>
</evidence>
<dbReference type="CDD" id="cd06261">
    <property type="entry name" value="TM_PBP2"/>
    <property type="match status" value="1"/>
</dbReference>
<keyword evidence="5 7" id="KW-1133">Transmembrane helix</keyword>
<dbReference type="SUPFAM" id="SSF161098">
    <property type="entry name" value="MetI-like"/>
    <property type="match status" value="1"/>
</dbReference>
<evidence type="ECO:0000259" key="8">
    <source>
        <dbReference type="PROSITE" id="PS50928"/>
    </source>
</evidence>
<dbReference type="InterPro" id="IPR045621">
    <property type="entry name" value="BPD_transp_1_N"/>
</dbReference>
<dbReference type="AlphaFoldDB" id="A0A917EK22"/>
<dbReference type="PANTHER" id="PTHR43163:SF6">
    <property type="entry name" value="DIPEPTIDE TRANSPORT SYSTEM PERMEASE PROTEIN DPPB-RELATED"/>
    <property type="match status" value="1"/>
</dbReference>
<dbReference type="GO" id="GO:0005886">
    <property type="term" value="C:plasma membrane"/>
    <property type="evidence" value="ECO:0007669"/>
    <property type="project" value="UniProtKB-SubCell"/>
</dbReference>
<keyword evidence="10" id="KW-1185">Reference proteome</keyword>
<evidence type="ECO:0000256" key="3">
    <source>
        <dbReference type="ARBA" id="ARBA00022475"/>
    </source>
</evidence>
<dbReference type="Proteomes" id="UP000612855">
    <property type="component" value="Unassembled WGS sequence"/>
</dbReference>
<feature type="transmembrane region" description="Helical" evidence="7">
    <location>
        <begin position="99"/>
        <end position="122"/>
    </location>
</feature>
<dbReference type="RefSeq" id="WP_188479365.1">
    <property type="nucleotide sequence ID" value="NZ_BMFJ01000002.1"/>
</dbReference>
<evidence type="ECO:0000313" key="9">
    <source>
        <dbReference type="EMBL" id="GGE46929.1"/>
    </source>
</evidence>
<proteinExistence type="inferred from homology"/>
<evidence type="ECO:0000256" key="5">
    <source>
        <dbReference type="ARBA" id="ARBA00022989"/>
    </source>
</evidence>
<feature type="domain" description="ABC transmembrane type-1" evidence="8">
    <location>
        <begin position="95"/>
        <end position="304"/>
    </location>
</feature>
<comment type="subcellular location">
    <subcellularLocation>
        <location evidence="1 7">Cell membrane</location>
        <topology evidence="1 7">Multi-pass membrane protein</topology>
    </subcellularLocation>
</comment>
<gene>
    <name evidence="9" type="ORF">GCM10011360_37700</name>
</gene>
<dbReference type="GO" id="GO:0071916">
    <property type="term" value="F:dipeptide transmembrane transporter activity"/>
    <property type="evidence" value="ECO:0007669"/>
    <property type="project" value="TreeGrafter"/>
</dbReference>
<dbReference type="Pfam" id="PF00528">
    <property type="entry name" value="BPD_transp_1"/>
    <property type="match status" value="1"/>
</dbReference>
<dbReference type="PROSITE" id="PS50928">
    <property type="entry name" value="ABC_TM1"/>
    <property type="match status" value="1"/>
</dbReference>
<accession>A0A917EK22</accession>
<name>A0A917EK22_9RHOB</name>
<feature type="transmembrane region" description="Helical" evidence="7">
    <location>
        <begin position="134"/>
        <end position="157"/>
    </location>
</feature>
<evidence type="ECO:0000256" key="4">
    <source>
        <dbReference type="ARBA" id="ARBA00022692"/>
    </source>
</evidence>
<evidence type="ECO:0000256" key="2">
    <source>
        <dbReference type="ARBA" id="ARBA00022448"/>
    </source>
</evidence>
<keyword evidence="2 7" id="KW-0813">Transport</keyword>
<dbReference type="Gene3D" id="1.10.3720.10">
    <property type="entry name" value="MetI-like"/>
    <property type="match status" value="1"/>
</dbReference>
<dbReference type="Pfam" id="PF19300">
    <property type="entry name" value="BPD_transp_1_N"/>
    <property type="match status" value="1"/>
</dbReference>
<sequence>MLSYILRRLAATIPTLLIVSLFIFSLLYIGGGDPAAMLAGGEASAVEVEKIRETLGLNDPYLSRYMDWLTAALQGDLGQSLYSQKPVTELILQRVEPTAMLTVTTMIVVLVLSIPLGILAAWQAGRATDRAVMIFAVVGFSVPIFVVAYVGIYFFSVQWRLLPVQGYTSPFEDFPDFLGHMVLPSLALGLTLSALVARITRASMLEVLSQHYIRTARAKGLGDRPMLLRHALKNAAVPIVTVIGLAVATLIGGVVVTETVFAIPGVGRLTVDAILRRDFPVIQGVLLVFSFVYVLVNLAVDLSYSLFDPRIRYR</sequence>
<evidence type="ECO:0000256" key="7">
    <source>
        <dbReference type="RuleBase" id="RU363032"/>
    </source>
</evidence>
<keyword evidence="3" id="KW-1003">Cell membrane</keyword>
<comment type="caution">
    <text evidence="9">The sequence shown here is derived from an EMBL/GenBank/DDBJ whole genome shotgun (WGS) entry which is preliminary data.</text>
</comment>
<protein>
    <submittedName>
        <fullName evidence="9">ABC transporter permease</fullName>
    </submittedName>
</protein>
<feature type="transmembrane region" description="Helical" evidence="7">
    <location>
        <begin position="281"/>
        <end position="307"/>
    </location>
</feature>
<feature type="transmembrane region" description="Helical" evidence="7">
    <location>
        <begin position="177"/>
        <end position="197"/>
    </location>
</feature>
<dbReference type="PANTHER" id="PTHR43163">
    <property type="entry name" value="DIPEPTIDE TRANSPORT SYSTEM PERMEASE PROTEIN DPPB-RELATED"/>
    <property type="match status" value="1"/>
</dbReference>
<keyword evidence="6 7" id="KW-0472">Membrane</keyword>
<evidence type="ECO:0000256" key="6">
    <source>
        <dbReference type="ARBA" id="ARBA00023136"/>
    </source>
</evidence>
<feature type="transmembrane region" description="Helical" evidence="7">
    <location>
        <begin position="9"/>
        <end position="29"/>
    </location>
</feature>
<dbReference type="InterPro" id="IPR000515">
    <property type="entry name" value="MetI-like"/>
</dbReference>
<organism evidence="9 10">
    <name type="scientific">Primorskyibacter flagellatus</name>
    <dbReference type="NCBI Taxonomy" id="1387277"/>
    <lineage>
        <taxon>Bacteria</taxon>
        <taxon>Pseudomonadati</taxon>
        <taxon>Pseudomonadota</taxon>
        <taxon>Alphaproteobacteria</taxon>
        <taxon>Rhodobacterales</taxon>
        <taxon>Roseobacteraceae</taxon>
        <taxon>Primorskyibacter</taxon>
    </lineage>
</organism>
<reference evidence="10" key="1">
    <citation type="journal article" date="2019" name="Int. J. Syst. Evol. Microbiol.">
        <title>The Global Catalogue of Microorganisms (GCM) 10K type strain sequencing project: providing services to taxonomists for standard genome sequencing and annotation.</title>
        <authorList>
            <consortium name="The Broad Institute Genomics Platform"/>
            <consortium name="The Broad Institute Genome Sequencing Center for Infectious Disease"/>
            <person name="Wu L."/>
            <person name="Ma J."/>
        </authorList>
    </citation>
    <scope>NUCLEOTIDE SEQUENCE [LARGE SCALE GENOMIC DNA]</scope>
    <source>
        <strain evidence="10">CGMCC 1.12664</strain>
    </source>
</reference>
<evidence type="ECO:0000313" key="10">
    <source>
        <dbReference type="Proteomes" id="UP000612855"/>
    </source>
</evidence>
<dbReference type="InterPro" id="IPR035906">
    <property type="entry name" value="MetI-like_sf"/>
</dbReference>
<feature type="transmembrane region" description="Helical" evidence="7">
    <location>
        <begin position="235"/>
        <end position="261"/>
    </location>
</feature>
<dbReference type="EMBL" id="BMFJ01000002">
    <property type="protein sequence ID" value="GGE46929.1"/>
    <property type="molecule type" value="Genomic_DNA"/>
</dbReference>
<keyword evidence="4 7" id="KW-0812">Transmembrane</keyword>
<comment type="similarity">
    <text evidence="7">Belongs to the binding-protein-dependent transport system permease family.</text>
</comment>